<dbReference type="Proteomes" id="UP000008720">
    <property type="component" value="Chromosome"/>
</dbReference>
<keyword evidence="1" id="KW-0732">Signal</keyword>
<name>E4TQF2_MARTH</name>
<dbReference type="STRING" id="643867.Ftrac_2697"/>
<organism evidence="2 3">
    <name type="scientific">Marivirga tractuosa (strain ATCC 23168 / DSM 4126 / NBRC 15989 / NCIMB 1408 / VKM B-1430 / H-43)</name>
    <name type="common">Microscilla tractuosa</name>
    <name type="synonym">Flexibacter tractuosus</name>
    <dbReference type="NCBI Taxonomy" id="643867"/>
    <lineage>
        <taxon>Bacteria</taxon>
        <taxon>Pseudomonadati</taxon>
        <taxon>Bacteroidota</taxon>
        <taxon>Cytophagia</taxon>
        <taxon>Cytophagales</taxon>
        <taxon>Marivirgaceae</taxon>
        <taxon>Marivirga</taxon>
    </lineage>
</organism>
<protein>
    <recommendedName>
        <fullName evidence="4">Lipoprotein</fullName>
    </recommendedName>
</protein>
<keyword evidence="3" id="KW-1185">Reference proteome</keyword>
<evidence type="ECO:0000313" key="3">
    <source>
        <dbReference type="Proteomes" id="UP000008720"/>
    </source>
</evidence>
<dbReference type="HOGENOM" id="CLU_142887_0_0_10"/>
<accession>E4TQF2</accession>
<reference evidence="2 3" key="1">
    <citation type="journal article" date="2011" name="Stand. Genomic Sci.">
        <title>Complete genome sequence of Marivirga tractuosa type strain (H-43).</title>
        <authorList>
            <person name="Pagani I."/>
            <person name="Chertkov O."/>
            <person name="Lapidus A."/>
            <person name="Lucas S."/>
            <person name="Del Rio T.G."/>
            <person name="Tice H."/>
            <person name="Copeland A."/>
            <person name="Cheng J.F."/>
            <person name="Nolan M."/>
            <person name="Saunders E."/>
            <person name="Pitluck S."/>
            <person name="Held B."/>
            <person name="Goodwin L."/>
            <person name="Liolios K."/>
            <person name="Ovchinikova G."/>
            <person name="Ivanova N."/>
            <person name="Mavromatis K."/>
            <person name="Pati A."/>
            <person name="Chen A."/>
            <person name="Palaniappan K."/>
            <person name="Land M."/>
            <person name="Hauser L."/>
            <person name="Jeffries C.D."/>
            <person name="Detter J.C."/>
            <person name="Han C."/>
            <person name="Tapia R."/>
            <person name="Ngatchou-Djao O.D."/>
            <person name="Rohde M."/>
            <person name="Goker M."/>
            <person name="Spring S."/>
            <person name="Sikorski J."/>
            <person name="Woyke T."/>
            <person name="Bristow J."/>
            <person name="Eisen J.A."/>
            <person name="Markowitz V."/>
            <person name="Hugenholtz P."/>
            <person name="Klenk H.P."/>
            <person name="Kyrpides N.C."/>
        </authorList>
    </citation>
    <scope>NUCLEOTIDE SEQUENCE [LARGE SCALE GENOMIC DNA]</scope>
    <source>
        <strain evidence="3">ATCC 23168 / DSM 4126 / NBRC 15989 / NCIMB 1408 / VKM B-1430 / H-43</strain>
    </source>
</reference>
<feature type="signal peptide" evidence="1">
    <location>
        <begin position="1"/>
        <end position="23"/>
    </location>
</feature>
<proteinExistence type="predicted"/>
<evidence type="ECO:0008006" key="4">
    <source>
        <dbReference type="Google" id="ProtNLM"/>
    </source>
</evidence>
<dbReference type="PROSITE" id="PS51257">
    <property type="entry name" value="PROKAR_LIPOPROTEIN"/>
    <property type="match status" value="1"/>
</dbReference>
<sequence length="149" mass="17477">MMKKLSFITYLSIVLLFTMSACNNNTNEKNVAEKSQFQHDKNELGIELNNGQKWEVNQEMKPPLERSEISLNKYDGKNYEILAEQLKANNDELVKTCTMKGKSHDELHKWLHPHMKLTTSLLEAKNEKEADKIIQKLKNSFDTFHQYFQ</sequence>
<dbReference type="AlphaFoldDB" id="E4TQF2"/>
<dbReference type="KEGG" id="mtt:Ftrac_2697"/>
<feature type="chain" id="PRO_5003189611" description="Lipoprotein" evidence="1">
    <location>
        <begin position="24"/>
        <end position="149"/>
    </location>
</feature>
<dbReference type="EMBL" id="CP002349">
    <property type="protein sequence ID" value="ADR22675.1"/>
    <property type="molecule type" value="Genomic_DNA"/>
</dbReference>
<evidence type="ECO:0000313" key="2">
    <source>
        <dbReference type="EMBL" id="ADR22675.1"/>
    </source>
</evidence>
<dbReference type="eggNOG" id="ENOG50329R5">
    <property type="taxonomic scope" value="Bacteria"/>
</dbReference>
<dbReference type="RefSeq" id="WP_013454818.1">
    <property type="nucleotide sequence ID" value="NC_014759.1"/>
</dbReference>
<evidence type="ECO:0000256" key="1">
    <source>
        <dbReference type="SAM" id="SignalP"/>
    </source>
</evidence>
<gene>
    <name evidence="2" type="ordered locus">Ftrac_2697</name>
</gene>